<gene>
    <name evidence="2" type="ORF">L602_000900000100</name>
</gene>
<dbReference type="EMBL" id="VLJN01000067">
    <property type="protein sequence ID" value="TWG78706.1"/>
    <property type="molecule type" value="Genomic_DNA"/>
</dbReference>
<proteinExistence type="predicted"/>
<evidence type="ECO:0000256" key="1">
    <source>
        <dbReference type="SAM" id="MobiDB-lite"/>
    </source>
</evidence>
<name>A0A562B0R3_9BURK</name>
<organism evidence="2 3">
    <name type="scientific">Cupriavidus gilardii J11</name>
    <dbReference type="NCBI Taxonomy" id="936133"/>
    <lineage>
        <taxon>Bacteria</taxon>
        <taxon>Pseudomonadati</taxon>
        <taxon>Pseudomonadota</taxon>
        <taxon>Betaproteobacteria</taxon>
        <taxon>Burkholderiales</taxon>
        <taxon>Burkholderiaceae</taxon>
        <taxon>Cupriavidus</taxon>
    </lineage>
</organism>
<evidence type="ECO:0000313" key="3">
    <source>
        <dbReference type="Proteomes" id="UP000318141"/>
    </source>
</evidence>
<evidence type="ECO:0000313" key="2">
    <source>
        <dbReference type="EMBL" id="TWG78706.1"/>
    </source>
</evidence>
<dbReference type="AlphaFoldDB" id="A0A562B0R3"/>
<protein>
    <submittedName>
        <fullName evidence="2">Uncharacterized protein</fullName>
    </submittedName>
</protein>
<dbReference type="Proteomes" id="UP000318141">
    <property type="component" value="Unassembled WGS sequence"/>
</dbReference>
<feature type="region of interest" description="Disordered" evidence="1">
    <location>
        <begin position="290"/>
        <end position="310"/>
    </location>
</feature>
<comment type="caution">
    <text evidence="2">The sequence shown here is derived from an EMBL/GenBank/DDBJ whole genome shotgun (WGS) entry which is preliminary data.</text>
</comment>
<accession>A0A562B0R3</accession>
<sequence>MVVPLHHVQRIAGHVLARDIPGVAAAIAAAAQANALALSQRVEGQPDMLADDLAVGRLHRSRFGRQIAIEKIAEWTLADKADPGRILLLRVRQADLGGDLAHTGLRHFAQRKQRARQLRLVQPMQEVALVLGVIERLEQFEAAIAAAPHARIVAGGDALGTERHRVVQKRLELDLGIAQHVGVRRAAGRILAQEVGEYAVLVLGREIDRLHVDADQVGHRHHIEPVLARRAVLAVVVVFPVLHEQADDFVALLLQQPRGHRRIHAARHAHHDPFAAPDVGEDVATHDALPGRSTDGCVYTTSSAKRLPAR</sequence>
<reference evidence="2 3" key="1">
    <citation type="submission" date="2019-07" db="EMBL/GenBank/DDBJ databases">
        <title>Genome sequencing of lignin-degrading bacterial isolates.</title>
        <authorList>
            <person name="Gladden J."/>
        </authorList>
    </citation>
    <scope>NUCLEOTIDE SEQUENCE [LARGE SCALE GENOMIC DNA]</scope>
    <source>
        <strain evidence="2 3">J11</strain>
    </source>
</reference>
<keyword evidence="3" id="KW-1185">Reference proteome</keyword>